<evidence type="ECO:0000313" key="4">
    <source>
        <dbReference type="WBParaSite" id="jg16494"/>
    </source>
</evidence>
<dbReference type="AlphaFoldDB" id="A0A915D7Y9"/>
<dbReference type="PANTHER" id="PTHR32170:SF3">
    <property type="entry name" value="PROTEASOME ACTIVATOR COMPLEX SUBUNIT 4"/>
    <property type="match status" value="1"/>
</dbReference>
<feature type="domain" description="Proteasome activator Blm10 middle HEAT repeats region" evidence="1">
    <location>
        <begin position="369"/>
        <end position="726"/>
    </location>
</feature>
<organism evidence="3 4">
    <name type="scientific">Ditylenchus dipsaci</name>
    <dbReference type="NCBI Taxonomy" id="166011"/>
    <lineage>
        <taxon>Eukaryota</taxon>
        <taxon>Metazoa</taxon>
        <taxon>Ecdysozoa</taxon>
        <taxon>Nematoda</taxon>
        <taxon>Chromadorea</taxon>
        <taxon>Rhabditida</taxon>
        <taxon>Tylenchina</taxon>
        <taxon>Tylenchomorpha</taxon>
        <taxon>Sphaerularioidea</taxon>
        <taxon>Anguinidae</taxon>
        <taxon>Anguininae</taxon>
        <taxon>Ditylenchus</taxon>
    </lineage>
</organism>
<keyword evidence="3" id="KW-1185">Reference proteome</keyword>
<reference evidence="4" key="1">
    <citation type="submission" date="2022-11" db="UniProtKB">
        <authorList>
            <consortium name="WormBaseParasite"/>
        </authorList>
    </citation>
    <scope>IDENTIFICATION</scope>
</reference>
<evidence type="ECO:0000259" key="1">
    <source>
        <dbReference type="Pfam" id="PF16507"/>
    </source>
</evidence>
<dbReference type="InterPro" id="IPR055455">
    <property type="entry name" value="HEAT_PSME4"/>
</dbReference>
<dbReference type="InterPro" id="IPR035309">
    <property type="entry name" value="PSME4"/>
</dbReference>
<feature type="domain" description="Proteasome activator complex subunit 4-like HEAT repeat-like" evidence="2">
    <location>
        <begin position="1049"/>
        <end position="1159"/>
    </location>
</feature>
<evidence type="ECO:0000259" key="2">
    <source>
        <dbReference type="Pfam" id="PF23096"/>
    </source>
</evidence>
<dbReference type="SUPFAM" id="SSF48371">
    <property type="entry name" value="ARM repeat"/>
    <property type="match status" value="1"/>
</dbReference>
<dbReference type="Pfam" id="PF16507">
    <property type="entry name" value="HEAT_PSME4_mid"/>
    <property type="match status" value="2"/>
</dbReference>
<proteinExistence type="predicted"/>
<protein>
    <submittedName>
        <fullName evidence="4">Proteasome activator Blm10 mid region domain-containing protein</fullName>
    </submittedName>
</protein>
<feature type="domain" description="Proteasome activator Blm10 middle HEAT repeats region" evidence="1">
    <location>
        <begin position="209"/>
        <end position="348"/>
    </location>
</feature>
<sequence>MHSALTMKNLDFRVVKVVSSVLSTLLSRKNLLKRSDLELDWRPLYDLYVEISYKNLEEDGVLLLPENLKKVLGAAILECNSFFSESATQEILDEVRPYMCPLDDSMMRALSVLCLFLPTTYKPAEHDQFGAGLWYEELWHWFSSNECSPSLDDKILSIFARLAKDCPGYINWNDKFDMIFSRLLRTFKLELLLAYTLGGPDDGVQPHIDQLFMTLESYFYPSNNGAYTTNLLNFVLKLCTNVMYRVSRERYHPERQILKVPTHMKLTDKQIDNFVKRLLPSLKYGAFSKLKQELVPSIMRILSFLSPGIIIPAVLDLVYPALETVTEPHRLIQSLHILACICVPLVRDDPSKSQGERLPIKVTEEVDAHMKSYRCHALSILVNILPGIDVNDISKSTLTFQIVGILLLLIPVVDCSEAVHVCNDLTEEEKELCSATAVFDSFVEQLLNKIFAIIEMLGNSAQTSHTGDRQNLTKLRAKSMEEIVLERGVLTVFKALIRNCNSAVYEKVVESFKDFLKQSMFDSKPAMDTITRMTTILVSNKPAYAFPVFFKFASEKLEAHLSHEDVFQDEEVDTSVVWYMNLCSEIIRGAPGNVLLQHRQKIEKVVNMVANFKSKDAFYLAGSFSQNILAALCSIYPIPKSIFELLDQPFDKYLPIRHWAKTMDKKTWSIDWHVPSDGEVQFASDLVQKLAFENLDKLSSPESLTDSEMLKCLSTVRFSLEGASNLCPFFDVLPENVKPITAPNGENLRRIVFVEVKKLADYLLKKRENDTKSMLELIAILKILLHVKGLCHATYQQQFTNFQLTKRILADPLRGNLCIIESIAEGVLAFMHARRQLTKPLARHIFLQWRKNRVTKILDSSFSWWTYSYKLVIDDILEIINNAKTHTHQQFKGALYMLLNGKELSICVRQDWETLNKVWPSMVKAEHSEKPSIIALLETAHDIIVNNFSSFQIYFNFPQSIMPTAEKLLVDYENCVHRPVWPDLTASQLQTAQALENRRNDHNIKSYYKLCSEMLKLSTDSKLHWRHVDMAQSFLSLMLRRDMEFPEEAVLLFYKLLVSDTIKTRKMAIALMSSWMKIHKPKAVKKLHLIEHLGENSGPNAKWPIQYGFRKDNLMVVYDEQKQPRNAAEWNSTRFFFKVHWGFYTWPKEFKSYAPRKNNIPSITAHFLP</sequence>
<dbReference type="WBParaSite" id="jg16494">
    <property type="protein sequence ID" value="jg16494"/>
    <property type="gene ID" value="jg16494"/>
</dbReference>
<dbReference type="PANTHER" id="PTHR32170">
    <property type="entry name" value="PROTEASOME ACTIVATOR COMPLEX SUBUNIT 4"/>
    <property type="match status" value="1"/>
</dbReference>
<name>A0A915D7Y9_9BILA</name>
<dbReference type="InterPro" id="IPR016024">
    <property type="entry name" value="ARM-type_fold"/>
</dbReference>
<dbReference type="GO" id="GO:0010499">
    <property type="term" value="P:proteasomal ubiquitin-independent protein catabolic process"/>
    <property type="evidence" value="ECO:0007669"/>
    <property type="project" value="TreeGrafter"/>
</dbReference>
<dbReference type="GO" id="GO:0005634">
    <property type="term" value="C:nucleus"/>
    <property type="evidence" value="ECO:0007669"/>
    <property type="project" value="TreeGrafter"/>
</dbReference>
<dbReference type="GO" id="GO:0070628">
    <property type="term" value="F:proteasome binding"/>
    <property type="evidence" value="ECO:0007669"/>
    <property type="project" value="InterPro"/>
</dbReference>
<evidence type="ECO:0000313" key="3">
    <source>
        <dbReference type="Proteomes" id="UP000887574"/>
    </source>
</evidence>
<dbReference type="GO" id="GO:0005829">
    <property type="term" value="C:cytosol"/>
    <property type="evidence" value="ECO:0007669"/>
    <property type="project" value="TreeGrafter"/>
</dbReference>
<dbReference type="GO" id="GO:0016504">
    <property type="term" value="F:peptidase activator activity"/>
    <property type="evidence" value="ECO:0007669"/>
    <property type="project" value="InterPro"/>
</dbReference>
<dbReference type="Proteomes" id="UP000887574">
    <property type="component" value="Unplaced"/>
</dbReference>
<accession>A0A915D7Y9</accession>
<dbReference type="Pfam" id="PF23096">
    <property type="entry name" value="HEAT_PSME4"/>
    <property type="match status" value="1"/>
</dbReference>
<dbReference type="InterPro" id="IPR032430">
    <property type="entry name" value="Blm10_mid"/>
</dbReference>